<sequence>MPNRLGIARVLRRKAAHLLAIDDCEHMTNGFFSSLFLLRKLK</sequence>
<evidence type="ECO:0000313" key="2">
    <source>
        <dbReference type="Proteomes" id="UP000004682"/>
    </source>
</evidence>
<gene>
    <name evidence="1" type="ORF">A33K_13167</name>
</gene>
<keyword evidence="2" id="KW-1185">Reference proteome</keyword>
<reference evidence="2" key="1">
    <citation type="journal article" date="2012" name="J. Bacteriol.">
        <title>Revised Genome Sequence of Burkholderia thailandensis MSMB43 with Improved Annotation.</title>
        <authorList>
            <person name="Zhuo Y."/>
            <person name="Liu L."/>
            <person name="Wang Q."/>
            <person name="Liu X."/>
            <person name="Ren B."/>
            <person name="Liu M."/>
            <person name="Ni P."/>
            <person name="Cheng Y.Q."/>
            <person name="Zhang L."/>
        </authorList>
    </citation>
    <scope>NUCLEOTIDE SEQUENCE [LARGE SCALE GENOMIC DNA]</scope>
    <source>
        <strain evidence="2">MSMB43</strain>
    </source>
</reference>
<accession>A0ABN0GC11</accession>
<proteinExistence type="predicted"/>
<dbReference type="Proteomes" id="UP000004682">
    <property type="component" value="Unassembled WGS sequence"/>
</dbReference>
<name>A0ABN0GC11_9BURK</name>
<dbReference type="EMBL" id="JH692061">
    <property type="protein sequence ID" value="EIP89586.1"/>
    <property type="molecule type" value="Genomic_DNA"/>
</dbReference>
<organism evidence="1 2">
    <name type="scientific">Burkholderia humptydooensis MSMB43</name>
    <dbReference type="NCBI Taxonomy" id="441157"/>
    <lineage>
        <taxon>Bacteria</taxon>
        <taxon>Pseudomonadati</taxon>
        <taxon>Pseudomonadota</taxon>
        <taxon>Betaproteobacteria</taxon>
        <taxon>Burkholderiales</taxon>
        <taxon>Burkholderiaceae</taxon>
        <taxon>Burkholderia</taxon>
        <taxon>pseudomallei group</taxon>
    </lineage>
</organism>
<protein>
    <submittedName>
        <fullName evidence="1">Uncharacterized protein</fullName>
    </submittedName>
</protein>
<evidence type="ECO:0000313" key="1">
    <source>
        <dbReference type="EMBL" id="EIP89586.1"/>
    </source>
</evidence>